<dbReference type="Proteomes" id="UP000831021">
    <property type="component" value="Segment"/>
</dbReference>
<gene>
    <name evidence="1" type="ORF">fado_91</name>
</gene>
<evidence type="ECO:0000313" key="2">
    <source>
        <dbReference type="Proteomes" id="UP000831021"/>
    </source>
</evidence>
<dbReference type="EMBL" id="OM236516">
    <property type="protein sequence ID" value="UNY48806.1"/>
    <property type="molecule type" value="Genomic_DNA"/>
</dbReference>
<keyword evidence="2" id="KW-1185">Reference proteome</keyword>
<sequence length="184" mass="21721">MVRRGFYHLSESVYAEVNLRNTEYVDEVNFGMFDDDGGTDGEMSLYWIRLDNKLCAKLEVFDDAFKVLSQFTDVIQALENRGGIQPKEFTKLLEELGFVDLTKRGQIILERRNYMDFKQKLNEIMNNNTLTNGEKHNELKFLLSDMAVEYNIPLEYGQEYREKNKEVIEVFEEISKEIWSIMNK</sequence>
<proteinExistence type="predicted"/>
<accession>A0AAE9K8J5</accession>
<name>A0AAE9K8J5_9CAUD</name>
<protein>
    <submittedName>
        <fullName evidence="1">Uncharacterized protein</fullName>
    </submittedName>
</protein>
<reference evidence="1 2" key="1">
    <citation type="submission" date="2022-01" db="EMBL/GenBank/DDBJ databases">
        <authorList>
            <person name="Stokar-Avihail A."/>
        </authorList>
    </citation>
    <scope>NUCLEOTIDE SEQUENCE [LARGE SCALE GENOMIC DNA]</scope>
</reference>
<organism evidence="1 2">
    <name type="scientific">Bacillus phage FADO</name>
    <dbReference type="NCBI Taxonomy" id="2917160"/>
    <lineage>
        <taxon>Viruses</taxon>
        <taxon>Duplodnaviria</taxon>
        <taxon>Heunggongvirae</taxon>
        <taxon>Uroviricota</taxon>
        <taxon>Caudoviricetes</taxon>
        <taxon>Heleneionescovirinae</taxon>
        <taxon>Zhangjivirus</taxon>
        <taxon>Zhangjivirus fado</taxon>
    </lineage>
</organism>
<evidence type="ECO:0000313" key="1">
    <source>
        <dbReference type="EMBL" id="UNY48806.1"/>
    </source>
</evidence>